<dbReference type="EMBL" id="VSWC01000183">
    <property type="protein sequence ID" value="KAA1069773.1"/>
    <property type="molecule type" value="Genomic_DNA"/>
</dbReference>
<gene>
    <name evidence="1" type="ORF">PGT21_033083</name>
    <name evidence="2" type="ORF">PGTUg99_022021</name>
</gene>
<evidence type="ECO:0000313" key="3">
    <source>
        <dbReference type="Proteomes" id="UP000324748"/>
    </source>
</evidence>
<evidence type="ECO:0000313" key="4">
    <source>
        <dbReference type="Proteomes" id="UP000325313"/>
    </source>
</evidence>
<organism evidence="2 4">
    <name type="scientific">Puccinia graminis f. sp. tritici</name>
    <dbReference type="NCBI Taxonomy" id="56615"/>
    <lineage>
        <taxon>Eukaryota</taxon>
        <taxon>Fungi</taxon>
        <taxon>Dikarya</taxon>
        <taxon>Basidiomycota</taxon>
        <taxon>Pucciniomycotina</taxon>
        <taxon>Pucciniomycetes</taxon>
        <taxon>Pucciniales</taxon>
        <taxon>Pucciniaceae</taxon>
        <taxon>Puccinia</taxon>
    </lineage>
</organism>
<evidence type="ECO:0000313" key="1">
    <source>
        <dbReference type="EMBL" id="KAA1069773.1"/>
    </source>
</evidence>
<name>A0A5B0S7B9_PUCGR</name>
<sequence>MQCTQPIFLATRDFGIGITECRGSWSPAQDQCIHRYESIARTTHWLNEFPSIPPAVHNVTYIIHLQALFFDGRGLRETFEC</sequence>
<proteinExistence type="predicted"/>
<evidence type="ECO:0000313" key="2">
    <source>
        <dbReference type="EMBL" id="KAA1133305.1"/>
    </source>
</evidence>
<dbReference type="Proteomes" id="UP000325313">
    <property type="component" value="Unassembled WGS sequence"/>
</dbReference>
<keyword evidence="3" id="KW-1185">Reference proteome</keyword>
<protein>
    <submittedName>
        <fullName evidence="2">Uncharacterized protein</fullName>
    </submittedName>
</protein>
<dbReference type="EMBL" id="VDEP01000072">
    <property type="protein sequence ID" value="KAA1133305.1"/>
    <property type="molecule type" value="Genomic_DNA"/>
</dbReference>
<reference evidence="3 4" key="1">
    <citation type="submission" date="2019-05" db="EMBL/GenBank/DDBJ databases">
        <title>Emergence of the Ug99 lineage of the wheat stem rust pathogen through somatic hybridization.</title>
        <authorList>
            <person name="Li F."/>
            <person name="Upadhyaya N.M."/>
            <person name="Sperschneider J."/>
            <person name="Matny O."/>
            <person name="Nguyen-Phuc H."/>
            <person name="Mago R."/>
            <person name="Raley C."/>
            <person name="Miller M.E."/>
            <person name="Silverstein K.A.T."/>
            <person name="Henningsen E."/>
            <person name="Hirsch C.D."/>
            <person name="Visser B."/>
            <person name="Pretorius Z.A."/>
            <person name="Steffenson B.J."/>
            <person name="Schwessinger B."/>
            <person name="Dodds P.N."/>
            <person name="Figueroa M."/>
        </authorList>
    </citation>
    <scope>NUCLEOTIDE SEQUENCE [LARGE SCALE GENOMIC DNA]</scope>
    <source>
        <strain evidence="1">21-0</strain>
        <strain evidence="2 4">Ug99</strain>
    </source>
</reference>
<comment type="caution">
    <text evidence="2">The sequence shown here is derived from an EMBL/GenBank/DDBJ whole genome shotgun (WGS) entry which is preliminary data.</text>
</comment>
<dbReference type="AlphaFoldDB" id="A0A5B0S7B9"/>
<dbReference type="Proteomes" id="UP000324748">
    <property type="component" value="Unassembled WGS sequence"/>
</dbReference>
<accession>A0A5B0S7B9</accession>